<feature type="compositionally biased region" description="Basic and acidic residues" evidence="7">
    <location>
        <begin position="470"/>
        <end position="486"/>
    </location>
</feature>
<evidence type="ECO:0000313" key="13">
    <source>
        <dbReference type="Proteomes" id="UP000800041"/>
    </source>
</evidence>
<feature type="transmembrane region" description="Helical" evidence="8">
    <location>
        <begin position="288"/>
        <end position="313"/>
    </location>
</feature>
<keyword evidence="5 8" id="KW-1133">Transmembrane helix</keyword>
<feature type="chain" id="PRO_5026230383" evidence="9">
    <location>
        <begin position="19"/>
        <end position="486"/>
    </location>
</feature>
<evidence type="ECO:0000256" key="2">
    <source>
        <dbReference type="ARBA" id="ARBA00022448"/>
    </source>
</evidence>
<dbReference type="GO" id="GO:0016020">
    <property type="term" value="C:membrane"/>
    <property type="evidence" value="ECO:0007669"/>
    <property type="project" value="UniProtKB-SubCell"/>
</dbReference>
<feature type="region of interest" description="Disordered" evidence="7">
    <location>
        <begin position="155"/>
        <end position="260"/>
    </location>
</feature>
<dbReference type="Proteomes" id="UP000800041">
    <property type="component" value="Unassembled WGS sequence"/>
</dbReference>
<dbReference type="PANTHER" id="PTHR47797">
    <property type="entry name" value="DEHYDROGENASE, PUTATIVE (AFU_ORTHOLOGUE AFUA_8G05805)-RELATED"/>
    <property type="match status" value="1"/>
</dbReference>
<dbReference type="SMART" id="SM00665">
    <property type="entry name" value="B561"/>
    <property type="match status" value="1"/>
</dbReference>
<feature type="region of interest" description="Disordered" evidence="7">
    <location>
        <begin position="445"/>
        <end position="486"/>
    </location>
</feature>
<keyword evidence="2" id="KW-0813">Transport</keyword>
<keyword evidence="9" id="KW-0732">Signal</keyword>
<gene>
    <name evidence="12" type="ORF">K402DRAFT_422225</name>
</gene>
<dbReference type="PROSITE" id="PS50939">
    <property type="entry name" value="CYTOCHROME_B561"/>
    <property type="match status" value="1"/>
</dbReference>
<evidence type="ECO:0000256" key="9">
    <source>
        <dbReference type="SAM" id="SignalP"/>
    </source>
</evidence>
<sequence length="486" mass="50093">MKTYTAAALLSLGSTVSAQVSSYTAGGSISFGLNIPDSGNDLFFQLKAPTSYSWVALGQGTSMSGSQIFVMYTSADGNNVTVSPRKGEGHSEPQHDSAQQITLLEGTGVADGVMTANVRCSTCGSFEDYSSAAGSWIWASNTGSSLNSDDLSATISRHGNTGSPEFDFSQAKGGSSANPLTAAGGSTGTSGGGSGCGSSSGSGSSSAGSGGNSATGTPTQTGFRPPWATGTNVPTGFPSGFPGNQFDTRQSNDDACEDSSAGGAAGGAAFSNRGGFTSLTSDQQRAMLMAHGILASLAFVIFFPLGGIVIRLLSFAGLLKLHAAIQLLATVMFIAAFGIGVYIATGIRILDTYHPIIGIVLFVLLFFQPILGVIHHKLFKQYQRRTFWSHAHLWLGRSIIVLGIINGGLGLKVAGNSRSGEIAYGVVAAIMFLAYAASAVYGELKRSNTPPPPKYTESPIAGHSAQGSPETREAPAPREFYGERPK</sequence>
<protein>
    <submittedName>
        <fullName evidence="12">Iron reductase domain protein</fullName>
    </submittedName>
</protein>
<proteinExistence type="predicted"/>
<accession>A0A6G1GWS6</accession>
<dbReference type="Gene3D" id="1.20.120.1770">
    <property type="match status" value="1"/>
</dbReference>
<evidence type="ECO:0000256" key="1">
    <source>
        <dbReference type="ARBA" id="ARBA00004370"/>
    </source>
</evidence>
<dbReference type="PROSITE" id="PS50836">
    <property type="entry name" value="DOMON"/>
    <property type="match status" value="1"/>
</dbReference>
<feature type="compositionally biased region" description="Gly residues" evidence="7">
    <location>
        <begin position="185"/>
        <end position="200"/>
    </location>
</feature>
<evidence type="ECO:0000256" key="7">
    <source>
        <dbReference type="SAM" id="MobiDB-lite"/>
    </source>
</evidence>
<dbReference type="InterPro" id="IPR005018">
    <property type="entry name" value="DOMON_domain"/>
</dbReference>
<evidence type="ECO:0000256" key="5">
    <source>
        <dbReference type="ARBA" id="ARBA00022989"/>
    </source>
</evidence>
<name>A0A6G1GWS6_9PEZI</name>
<keyword evidence="13" id="KW-1185">Reference proteome</keyword>
<evidence type="ECO:0000256" key="6">
    <source>
        <dbReference type="ARBA" id="ARBA00023136"/>
    </source>
</evidence>
<evidence type="ECO:0000313" key="12">
    <source>
        <dbReference type="EMBL" id="KAF1985264.1"/>
    </source>
</evidence>
<comment type="subcellular location">
    <subcellularLocation>
        <location evidence="1">Membrane</location>
    </subcellularLocation>
</comment>
<dbReference type="CDD" id="cd09630">
    <property type="entry name" value="CDH_like_cytochrome"/>
    <property type="match status" value="1"/>
</dbReference>
<keyword evidence="4" id="KW-0249">Electron transport</keyword>
<feature type="domain" description="DOMON" evidence="10">
    <location>
        <begin position="27"/>
        <end position="141"/>
    </location>
</feature>
<evidence type="ECO:0000256" key="3">
    <source>
        <dbReference type="ARBA" id="ARBA00022692"/>
    </source>
</evidence>
<feature type="transmembrane region" description="Helical" evidence="8">
    <location>
        <begin position="325"/>
        <end position="347"/>
    </location>
</feature>
<keyword evidence="3 8" id="KW-0812">Transmembrane</keyword>
<keyword evidence="6 8" id="KW-0472">Membrane</keyword>
<dbReference type="AlphaFoldDB" id="A0A6G1GWS6"/>
<dbReference type="EMBL" id="ML977163">
    <property type="protein sequence ID" value="KAF1985264.1"/>
    <property type="molecule type" value="Genomic_DNA"/>
</dbReference>
<dbReference type="Gene3D" id="2.60.40.1210">
    <property type="entry name" value="Cellobiose dehydrogenase, cytochrome domain"/>
    <property type="match status" value="1"/>
</dbReference>
<feature type="transmembrane region" description="Helical" evidence="8">
    <location>
        <begin position="394"/>
        <end position="411"/>
    </location>
</feature>
<feature type="signal peptide" evidence="9">
    <location>
        <begin position="1"/>
        <end position="18"/>
    </location>
</feature>
<dbReference type="Pfam" id="PF16010">
    <property type="entry name" value="CDH-cyt"/>
    <property type="match status" value="1"/>
</dbReference>
<evidence type="ECO:0000256" key="4">
    <source>
        <dbReference type="ARBA" id="ARBA00022982"/>
    </source>
</evidence>
<organism evidence="12 13">
    <name type="scientific">Aulographum hederae CBS 113979</name>
    <dbReference type="NCBI Taxonomy" id="1176131"/>
    <lineage>
        <taxon>Eukaryota</taxon>
        <taxon>Fungi</taxon>
        <taxon>Dikarya</taxon>
        <taxon>Ascomycota</taxon>
        <taxon>Pezizomycotina</taxon>
        <taxon>Dothideomycetes</taxon>
        <taxon>Pleosporomycetidae</taxon>
        <taxon>Aulographales</taxon>
        <taxon>Aulographaceae</taxon>
    </lineage>
</organism>
<dbReference type="InterPro" id="IPR006593">
    <property type="entry name" value="Cyt_b561/ferric_Rdtase_TM"/>
</dbReference>
<feature type="transmembrane region" description="Helical" evidence="8">
    <location>
        <begin position="353"/>
        <end position="374"/>
    </location>
</feature>
<feature type="transmembrane region" description="Helical" evidence="8">
    <location>
        <begin position="423"/>
        <end position="444"/>
    </location>
</feature>
<evidence type="ECO:0000256" key="8">
    <source>
        <dbReference type="SAM" id="Phobius"/>
    </source>
</evidence>
<dbReference type="CDD" id="cd08760">
    <property type="entry name" value="Cyt_b561_FRRS1_like"/>
    <property type="match status" value="1"/>
</dbReference>
<evidence type="ECO:0000259" key="10">
    <source>
        <dbReference type="PROSITE" id="PS50836"/>
    </source>
</evidence>
<dbReference type="InterPro" id="IPR015920">
    <property type="entry name" value="Cellobiose_DH-like_cyt"/>
</dbReference>
<dbReference type="PANTHER" id="PTHR47797:SF1">
    <property type="entry name" value="CYTOCHROME B561 DOMAIN-CONTAINING PROTEIN-RELATED"/>
    <property type="match status" value="1"/>
</dbReference>
<feature type="domain" description="Cytochrome b561" evidence="11">
    <location>
        <begin position="253"/>
        <end position="444"/>
    </location>
</feature>
<dbReference type="OrthoDB" id="19261at2759"/>
<dbReference type="SUPFAM" id="SSF49344">
    <property type="entry name" value="CBD9-like"/>
    <property type="match status" value="1"/>
</dbReference>
<reference evidence="12" key="1">
    <citation type="journal article" date="2020" name="Stud. Mycol.">
        <title>101 Dothideomycetes genomes: a test case for predicting lifestyles and emergence of pathogens.</title>
        <authorList>
            <person name="Haridas S."/>
            <person name="Albert R."/>
            <person name="Binder M."/>
            <person name="Bloem J."/>
            <person name="Labutti K."/>
            <person name="Salamov A."/>
            <person name="Andreopoulos B."/>
            <person name="Baker S."/>
            <person name="Barry K."/>
            <person name="Bills G."/>
            <person name="Bluhm B."/>
            <person name="Cannon C."/>
            <person name="Castanera R."/>
            <person name="Culley D."/>
            <person name="Daum C."/>
            <person name="Ezra D."/>
            <person name="Gonzalez J."/>
            <person name="Henrissat B."/>
            <person name="Kuo A."/>
            <person name="Liang C."/>
            <person name="Lipzen A."/>
            <person name="Lutzoni F."/>
            <person name="Magnuson J."/>
            <person name="Mondo S."/>
            <person name="Nolan M."/>
            <person name="Ohm R."/>
            <person name="Pangilinan J."/>
            <person name="Park H.-J."/>
            <person name="Ramirez L."/>
            <person name="Alfaro M."/>
            <person name="Sun H."/>
            <person name="Tritt A."/>
            <person name="Yoshinaga Y."/>
            <person name="Zwiers L.-H."/>
            <person name="Turgeon B."/>
            <person name="Goodwin S."/>
            <person name="Spatafora J."/>
            <person name="Crous P."/>
            <person name="Grigoriev I."/>
        </authorList>
    </citation>
    <scope>NUCLEOTIDE SEQUENCE</scope>
    <source>
        <strain evidence="12">CBS 113979</strain>
    </source>
</reference>
<evidence type="ECO:0000259" key="11">
    <source>
        <dbReference type="PROSITE" id="PS50939"/>
    </source>
</evidence>